<dbReference type="AlphaFoldDB" id="A0A7S2TVL9"/>
<dbReference type="EMBL" id="HBHP01024124">
    <property type="protein sequence ID" value="CAD9771015.1"/>
    <property type="molecule type" value="Transcribed_RNA"/>
</dbReference>
<dbReference type="PANTHER" id="PTHR46093">
    <property type="entry name" value="ACYL-COA-BINDING DOMAIN-CONTAINING PROTEIN 5"/>
    <property type="match status" value="1"/>
</dbReference>
<reference evidence="4" key="1">
    <citation type="submission" date="2021-01" db="EMBL/GenBank/DDBJ databases">
        <authorList>
            <person name="Corre E."/>
            <person name="Pelletier E."/>
            <person name="Niang G."/>
            <person name="Scheremetjew M."/>
            <person name="Finn R."/>
            <person name="Kale V."/>
            <person name="Holt S."/>
            <person name="Cochrane G."/>
            <person name="Meng A."/>
            <person name="Brown T."/>
            <person name="Cohen L."/>
        </authorList>
    </citation>
    <scope>NUCLEOTIDE SEQUENCE</scope>
    <source>
        <strain evidence="4">CCMP622</strain>
    </source>
</reference>
<dbReference type="InterPro" id="IPR011043">
    <property type="entry name" value="Gal_Oxase/kelch_b-propeller"/>
</dbReference>
<dbReference type="SUPFAM" id="SSF117281">
    <property type="entry name" value="Kelch motif"/>
    <property type="match status" value="1"/>
</dbReference>
<dbReference type="SUPFAM" id="SSF50965">
    <property type="entry name" value="Galactose oxidase, central domain"/>
    <property type="match status" value="1"/>
</dbReference>
<gene>
    <name evidence="4" type="ORF">LSP00402_LOCUS15004</name>
</gene>
<sequence length="418" mass="44485">MASSPPQKRKHGEVSAAASEKTPAQKNRPAMTARMQSFLATSSFDSVEWNTLPISGSGPSARSGFCYAEVGNGKMLVVGGVSTSGYCTDSYLLEVTPGGKDSKYRLTGEWKKLSTTGEIPCPRGYPSMVHKNGKVYLFGGVANGFQFLNDMYSLDLKTMRWTRLKPINDKEMGVPLGRCGCGMVACGNLLVITAGLGKGYAHFNDTWAFDMSLSTWLQLKNSSGPAVGSLPPPRRNPATFSCGLEIVTVGGKGADGKSLSDAHSFDLNTYTWRSLPHLMLPTPGAKTTSDEVEPAPRAQNGAAAFQSRIMMALHGGLVEFPCNMASTSLYLRTQGPKGIGTGRWTELKAIGPATTKLARGMHGGILVNVGVAPGTREQGVFVVIFGGTDNRTDLSDPIYGRFAHSSEDINAAEPSARL</sequence>
<organism evidence="4">
    <name type="scientific">Lotharella oceanica</name>
    <dbReference type="NCBI Taxonomy" id="641309"/>
    <lineage>
        <taxon>Eukaryota</taxon>
        <taxon>Sar</taxon>
        <taxon>Rhizaria</taxon>
        <taxon>Cercozoa</taxon>
        <taxon>Chlorarachniophyceae</taxon>
        <taxon>Lotharella</taxon>
    </lineage>
</organism>
<accession>A0A7S2TVL9</accession>
<evidence type="ECO:0000313" key="4">
    <source>
        <dbReference type="EMBL" id="CAD9771015.1"/>
    </source>
</evidence>
<evidence type="ECO:0000256" key="2">
    <source>
        <dbReference type="ARBA" id="ARBA00022737"/>
    </source>
</evidence>
<name>A0A7S2TVL9_9EUKA</name>
<dbReference type="InterPro" id="IPR015915">
    <property type="entry name" value="Kelch-typ_b-propeller"/>
</dbReference>
<dbReference type="Gene3D" id="2.120.10.80">
    <property type="entry name" value="Kelch-type beta propeller"/>
    <property type="match status" value="2"/>
</dbReference>
<evidence type="ECO:0000256" key="3">
    <source>
        <dbReference type="SAM" id="MobiDB-lite"/>
    </source>
</evidence>
<evidence type="ECO:0000256" key="1">
    <source>
        <dbReference type="ARBA" id="ARBA00022441"/>
    </source>
</evidence>
<dbReference type="Pfam" id="PF24681">
    <property type="entry name" value="Kelch_KLHDC2_KLHL20_DRC7"/>
    <property type="match status" value="1"/>
</dbReference>
<keyword evidence="2" id="KW-0677">Repeat</keyword>
<protein>
    <recommendedName>
        <fullName evidence="5">Galactose oxidase</fullName>
    </recommendedName>
</protein>
<keyword evidence="1" id="KW-0880">Kelch repeat</keyword>
<feature type="region of interest" description="Disordered" evidence="3">
    <location>
        <begin position="1"/>
        <end position="30"/>
    </location>
</feature>
<proteinExistence type="predicted"/>
<dbReference type="PANTHER" id="PTHR46093:SF18">
    <property type="entry name" value="FIBRONECTIN TYPE-III DOMAIN-CONTAINING PROTEIN"/>
    <property type="match status" value="1"/>
</dbReference>
<evidence type="ECO:0008006" key="5">
    <source>
        <dbReference type="Google" id="ProtNLM"/>
    </source>
</evidence>